<keyword evidence="3" id="KW-0500">Molybdenum</keyword>
<evidence type="ECO:0000256" key="7">
    <source>
        <dbReference type="ARBA" id="ARBA00023014"/>
    </source>
</evidence>
<comment type="caution">
    <text evidence="9">The sequence shown here is derived from an EMBL/GenBank/DDBJ whole genome shotgun (WGS) entry which is preliminary data.</text>
</comment>
<feature type="domain" description="4Fe-4S Mo/W bis-MGD-type" evidence="8">
    <location>
        <begin position="9"/>
        <end position="66"/>
    </location>
</feature>
<dbReference type="Pfam" id="PF01568">
    <property type="entry name" value="Molydop_binding"/>
    <property type="match status" value="1"/>
</dbReference>
<evidence type="ECO:0000256" key="4">
    <source>
        <dbReference type="ARBA" id="ARBA00022723"/>
    </source>
</evidence>
<dbReference type="InterPro" id="IPR050612">
    <property type="entry name" value="Prok_Mopterin_Oxidored"/>
</dbReference>
<dbReference type="Pfam" id="PF04879">
    <property type="entry name" value="Molybdop_Fe4S4"/>
    <property type="match status" value="1"/>
</dbReference>
<protein>
    <submittedName>
        <fullName evidence="9">Molybdopterin-dependent oxidoreductase</fullName>
    </submittedName>
</protein>
<name>A0ABW4KFJ9_9BACI</name>
<reference evidence="10" key="1">
    <citation type="journal article" date="2019" name="Int. J. Syst. Evol. Microbiol.">
        <title>The Global Catalogue of Microorganisms (GCM) 10K type strain sequencing project: providing services to taxonomists for standard genome sequencing and annotation.</title>
        <authorList>
            <consortium name="The Broad Institute Genomics Platform"/>
            <consortium name="The Broad Institute Genome Sequencing Center for Infectious Disease"/>
            <person name="Wu L."/>
            <person name="Ma J."/>
        </authorList>
    </citation>
    <scope>NUCLEOTIDE SEQUENCE [LARGE SCALE GENOMIC DNA]</scope>
    <source>
        <strain evidence="10">CGMCC 1.12295</strain>
    </source>
</reference>
<dbReference type="InterPro" id="IPR009010">
    <property type="entry name" value="Asp_de-COase-like_dom_sf"/>
</dbReference>
<dbReference type="PANTHER" id="PTHR43742">
    <property type="entry name" value="TRIMETHYLAMINE-N-OXIDE REDUCTASE"/>
    <property type="match status" value="1"/>
</dbReference>
<evidence type="ECO:0000313" key="10">
    <source>
        <dbReference type="Proteomes" id="UP001597301"/>
    </source>
</evidence>
<evidence type="ECO:0000259" key="8">
    <source>
        <dbReference type="PROSITE" id="PS51669"/>
    </source>
</evidence>
<dbReference type="RefSeq" id="WP_380772519.1">
    <property type="nucleotide sequence ID" value="NZ_JBHUEO010000006.1"/>
</dbReference>
<keyword evidence="4" id="KW-0479">Metal-binding</keyword>
<dbReference type="Gene3D" id="3.30.2070.10">
    <property type="entry name" value="Formate dehydrogenase/DMSO reductase"/>
    <property type="match status" value="1"/>
</dbReference>
<dbReference type="CDD" id="cd02766">
    <property type="entry name" value="MopB_3"/>
    <property type="match status" value="1"/>
</dbReference>
<dbReference type="InterPro" id="IPR006655">
    <property type="entry name" value="Mopterin_OxRdtase_prok_CS"/>
</dbReference>
<dbReference type="Gene3D" id="3.40.228.10">
    <property type="entry name" value="Dimethylsulfoxide Reductase, domain 2"/>
    <property type="match status" value="1"/>
</dbReference>
<dbReference type="PROSITE" id="PS00490">
    <property type="entry name" value="MOLYBDOPTERIN_PROK_2"/>
    <property type="match status" value="1"/>
</dbReference>
<dbReference type="CDD" id="cd02786">
    <property type="entry name" value="MopB_CT_3"/>
    <property type="match status" value="1"/>
</dbReference>
<keyword evidence="7" id="KW-0411">Iron-sulfur</keyword>
<keyword evidence="6" id="KW-0408">Iron</keyword>
<sequence>MNSWIHIKDGVVPSVCSLDCPDQCGLLVYKKDGKIVKIDGDPSHPVTKGSICNKVRHMGERLYDKKRLQTPLKRVGPKGEGAFEPISWDEAIDTIARHWQELIAEEGAESILPYSFYGNMGKIHSEGMDRRFFNRLGASQLQQSICSSAGKIGYSYTMGGSYGTDPEDMNETRLFIFWGINAVSTNMHQVMIAQKARKKGAKIVVIDVHKNQTGRMADWFIPILPGTDSALALGLMHILFKENLVDRDFLKEYTVGHQELETHVQSYPPQLVSEITGVPVDDIYQLARMYAETSPSMIRIGNGPQHHDNGGMIVRTISCLPALTGQWAKKGGGAVKGNGDFLSINSRALQRPELRQKPARTINMIKLAEALQQTEQPVRSLFVYCSNPAVVAPNALKVREGLEREDLFTVVHDLFLTETAKYADIVLPATSSFENRDIYTSSFHHYLHLQEPVIPPYGDSKSNADVFRLLAEAMGFDEPELKASDEELIEQAISNVDNPYFPATYMEQLKEFRFIKAKNTKDFWKNLNTPSGKIELFSKKMEHDGHPALPTHVPLAEEQNAPFLFVPGPNHNFLNSTFSNNAKHAKLEKEPQLFMNQKDAEQLGIQSGSVVRIWNERGECRMKASVGDQVLPGVVVSQGLWADNRGSEYLVNALTPDRVADMGGGAAFFSGKVHVEKAEKASGEKKQQEAGTTL</sequence>
<accession>A0ABW4KFJ9</accession>
<comment type="similarity">
    <text evidence="2">Belongs to the prokaryotic molybdopterin-containing oxidoreductase family.</text>
</comment>
<gene>
    <name evidence="9" type="ORF">ACFSCZ_04260</name>
</gene>
<dbReference type="SUPFAM" id="SSF53706">
    <property type="entry name" value="Formate dehydrogenase/DMSO reductase, domains 1-3"/>
    <property type="match status" value="1"/>
</dbReference>
<evidence type="ECO:0000256" key="1">
    <source>
        <dbReference type="ARBA" id="ARBA00001942"/>
    </source>
</evidence>
<dbReference type="InterPro" id="IPR037920">
    <property type="entry name" value="YoaE_C"/>
</dbReference>
<dbReference type="EMBL" id="JBHUEO010000006">
    <property type="protein sequence ID" value="MFD1705966.1"/>
    <property type="molecule type" value="Genomic_DNA"/>
</dbReference>
<dbReference type="Gene3D" id="3.40.50.740">
    <property type="match status" value="1"/>
</dbReference>
<evidence type="ECO:0000256" key="5">
    <source>
        <dbReference type="ARBA" id="ARBA00023002"/>
    </source>
</evidence>
<organism evidence="9 10">
    <name type="scientific">Siminovitchia sediminis</name>
    <dbReference type="NCBI Taxonomy" id="1274353"/>
    <lineage>
        <taxon>Bacteria</taxon>
        <taxon>Bacillati</taxon>
        <taxon>Bacillota</taxon>
        <taxon>Bacilli</taxon>
        <taxon>Bacillales</taxon>
        <taxon>Bacillaceae</taxon>
        <taxon>Siminovitchia</taxon>
    </lineage>
</organism>
<dbReference type="Gene3D" id="2.40.40.20">
    <property type="match status" value="1"/>
</dbReference>
<dbReference type="Pfam" id="PF00384">
    <property type="entry name" value="Molybdopterin"/>
    <property type="match status" value="1"/>
</dbReference>
<dbReference type="PROSITE" id="PS51669">
    <property type="entry name" value="4FE4S_MOW_BIS_MGD"/>
    <property type="match status" value="1"/>
</dbReference>
<dbReference type="InterPro" id="IPR006963">
    <property type="entry name" value="Mopterin_OxRdtase_4Fe-4S_dom"/>
</dbReference>
<evidence type="ECO:0000256" key="6">
    <source>
        <dbReference type="ARBA" id="ARBA00023004"/>
    </source>
</evidence>
<dbReference type="SUPFAM" id="SSF50692">
    <property type="entry name" value="ADC-like"/>
    <property type="match status" value="1"/>
</dbReference>
<keyword evidence="5" id="KW-0560">Oxidoreductase</keyword>
<dbReference type="InterPro" id="IPR006656">
    <property type="entry name" value="Mopterin_OxRdtase"/>
</dbReference>
<evidence type="ECO:0000256" key="2">
    <source>
        <dbReference type="ARBA" id="ARBA00010312"/>
    </source>
</evidence>
<dbReference type="PANTHER" id="PTHR43742:SF6">
    <property type="entry name" value="OXIDOREDUCTASE YYAE-RELATED"/>
    <property type="match status" value="1"/>
</dbReference>
<comment type="cofactor">
    <cofactor evidence="1">
        <name>Mo-bis(molybdopterin guanine dinucleotide)</name>
        <dbReference type="ChEBI" id="CHEBI:60539"/>
    </cofactor>
</comment>
<dbReference type="Gene3D" id="2.20.25.90">
    <property type="entry name" value="ADC-like domains"/>
    <property type="match status" value="1"/>
</dbReference>
<evidence type="ECO:0000256" key="3">
    <source>
        <dbReference type="ARBA" id="ARBA00022505"/>
    </source>
</evidence>
<dbReference type="Proteomes" id="UP001597301">
    <property type="component" value="Unassembled WGS sequence"/>
</dbReference>
<dbReference type="InterPro" id="IPR006657">
    <property type="entry name" value="MoPterin_dinucl-bd_dom"/>
</dbReference>
<evidence type="ECO:0000313" key="9">
    <source>
        <dbReference type="EMBL" id="MFD1705966.1"/>
    </source>
</evidence>
<keyword evidence="10" id="KW-1185">Reference proteome</keyword>
<dbReference type="SMART" id="SM00926">
    <property type="entry name" value="Molybdop_Fe4S4"/>
    <property type="match status" value="1"/>
</dbReference>
<proteinExistence type="inferred from homology"/>